<evidence type="ECO:0000256" key="3">
    <source>
        <dbReference type="SAM" id="MobiDB-lite"/>
    </source>
</evidence>
<dbReference type="GO" id="GO:0000994">
    <property type="term" value="F:RNA polymerase III core binding"/>
    <property type="evidence" value="ECO:0007669"/>
    <property type="project" value="TreeGrafter"/>
</dbReference>
<dbReference type="PIRSF" id="PIRSF037240">
    <property type="entry name" value="RNA_polIII_Trep_MAF1"/>
    <property type="match status" value="1"/>
</dbReference>
<evidence type="ECO:0000313" key="4">
    <source>
        <dbReference type="EMBL" id="RWS07665.1"/>
    </source>
</evidence>
<dbReference type="GO" id="GO:0016480">
    <property type="term" value="P:negative regulation of transcription by RNA polymerase III"/>
    <property type="evidence" value="ECO:0007669"/>
    <property type="project" value="InterPro"/>
</dbReference>
<evidence type="ECO:0000256" key="2">
    <source>
        <dbReference type="ARBA" id="ARBA00020829"/>
    </source>
</evidence>
<dbReference type="PANTHER" id="PTHR22504:SF0">
    <property type="entry name" value="REPRESSOR OF RNA POLYMERASE III TRANSCRIPTION MAF1 HOMOLOG"/>
    <property type="match status" value="1"/>
</dbReference>
<protein>
    <recommendedName>
        <fullName evidence="2">Repressor of RNA polymerase III transcription MAF1 homolog</fullName>
    </recommendedName>
</protein>
<dbReference type="Gene3D" id="3.40.1000.50">
    <property type="entry name" value="Repressor of RNA polymerase III transcription Maf1"/>
    <property type="match status" value="1"/>
</dbReference>
<dbReference type="InterPro" id="IPR038564">
    <property type="entry name" value="Maf1_sf"/>
</dbReference>
<accession>A0A3S3P8R4</accession>
<dbReference type="Pfam" id="PF09174">
    <property type="entry name" value="Maf1"/>
    <property type="match status" value="2"/>
</dbReference>
<sequence>TMKLLESSHFEALNSSLLFETGHYSIIGRTKFICNHTYFVLNFRVESYSCKMAGGDKRLYKRMHAEPGTSPNDLQALSPPQTTVSFSHSPSKNFGRSNSDSEGVGHLCDTISRKTLFYLISTLNASFHPDYDFSDAKSDEFSKEPSIGWVMNAVDSNFLSTAAHQAYNALRAQLWSAIDAEINFQECDIYRQVLKAKHLSASKYIRTKLKSITNTFNSISLLSYNPDLNSDPFGEDGCLWSFNYFFYNKKLKRIVFFTCRAVR</sequence>
<dbReference type="PANTHER" id="PTHR22504">
    <property type="entry name" value="REPRESSOR OF RNA POLYMERASE III TRANSCRIPTION MAF1"/>
    <property type="match status" value="1"/>
</dbReference>
<gene>
    <name evidence="4" type="ORF">B4U79_00928</name>
</gene>
<dbReference type="EMBL" id="NCKU01003365">
    <property type="protein sequence ID" value="RWS07665.1"/>
    <property type="molecule type" value="Genomic_DNA"/>
</dbReference>
<comment type="caution">
    <text evidence="4">The sequence shown here is derived from an EMBL/GenBank/DDBJ whole genome shotgun (WGS) entry which is preliminary data.</text>
</comment>
<dbReference type="STRING" id="1965070.A0A3S3P8R4"/>
<evidence type="ECO:0000256" key="1">
    <source>
        <dbReference type="ARBA" id="ARBA00006231"/>
    </source>
</evidence>
<reference evidence="4 5" key="1">
    <citation type="journal article" date="2018" name="Gigascience">
        <title>Genomes of trombidid mites reveal novel predicted allergens and laterally-transferred genes associated with secondary metabolism.</title>
        <authorList>
            <person name="Dong X."/>
            <person name="Chaisiri K."/>
            <person name="Xia D."/>
            <person name="Armstrong S.D."/>
            <person name="Fang Y."/>
            <person name="Donnelly M.J."/>
            <person name="Kadowaki T."/>
            <person name="McGarry J.W."/>
            <person name="Darby A.C."/>
            <person name="Makepeace B.L."/>
        </authorList>
    </citation>
    <scope>NUCLEOTIDE SEQUENCE [LARGE SCALE GENOMIC DNA]</scope>
    <source>
        <strain evidence="4">UoL-WK</strain>
    </source>
</reference>
<evidence type="ECO:0000313" key="5">
    <source>
        <dbReference type="Proteomes" id="UP000285301"/>
    </source>
</evidence>
<feature type="region of interest" description="Disordered" evidence="3">
    <location>
        <begin position="63"/>
        <end position="103"/>
    </location>
</feature>
<comment type="similarity">
    <text evidence="1">Belongs to the MAF1 family.</text>
</comment>
<dbReference type="OrthoDB" id="277029at2759"/>
<dbReference type="AlphaFoldDB" id="A0A3S3P8R4"/>
<feature type="non-terminal residue" evidence="4">
    <location>
        <position position="1"/>
    </location>
</feature>
<dbReference type="GO" id="GO:0005634">
    <property type="term" value="C:nucleus"/>
    <property type="evidence" value="ECO:0007669"/>
    <property type="project" value="TreeGrafter"/>
</dbReference>
<keyword evidence="5" id="KW-1185">Reference proteome</keyword>
<feature type="compositionally biased region" description="Polar residues" evidence="3">
    <location>
        <begin position="69"/>
        <end position="101"/>
    </location>
</feature>
<dbReference type="Proteomes" id="UP000285301">
    <property type="component" value="Unassembled WGS sequence"/>
</dbReference>
<proteinExistence type="inferred from homology"/>
<dbReference type="InterPro" id="IPR015257">
    <property type="entry name" value="Maf1"/>
</dbReference>
<name>A0A3S3P8R4_9ACAR</name>
<organism evidence="4 5">
    <name type="scientific">Dinothrombium tinctorium</name>
    <dbReference type="NCBI Taxonomy" id="1965070"/>
    <lineage>
        <taxon>Eukaryota</taxon>
        <taxon>Metazoa</taxon>
        <taxon>Ecdysozoa</taxon>
        <taxon>Arthropoda</taxon>
        <taxon>Chelicerata</taxon>
        <taxon>Arachnida</taxon>
        <taxon>Acari</taxon>
        <taxon>Acariformes</taxon>
        <taxon>Trombidiformes</taxon>
        <taxon>Prostigmata</taxon>
        <taxon>Anystina</taxon>
        <taxon>Parasitengona</taxon>
        <taxon>Trombidioidea</taxon>
        <taxon>Trombidiidae</taxon>
        <taxon>Dinothrombium</taxon>
    </lineage>
</organism>